<proteinExistence type="predicted"/>
<keyword evidence="1" id="KW-0812">Transmembrane</keyword>
<sequence length="314" mass="33269">MRSDPVLRGILIAFAAFAAYAISDACVKLIEGGVSPFESGFFGSVFGIAALPFLMKRGDRWSDVFATTNRPLWLLRFFSAGAGIIGSVTAFTHLSMAEAFCLIFLLPSFVTIMSVVFLKEPVGIRRWGAVIIGFLGVLVVLRPGFRELSIGHVGAIFAGLGGALSIIIYRAIGSAEKNISLYGAGLLGGLVICGLLMLGDFRMPTGEEWLLLAGYGLLGALGNILLMYAAFFAPAAVVGPIQYSQMLWGILFGYLIFGDRVDVPMVAGIVLIIGSGLLTISRERTKGVALPPVVAGKDEAALAIKPEDETKTTP</sequence>
<dbReference type="SUPFAM" id="SSF103481">
    <property type="entry name" value="Multidrug resistance efflux transporter EmrE"/>
    <property type="match status" value="2"/>
</dbReference>
<feature type="transmembrane region" description="Helical" evidence="1">
    <location>
        <begin position="34"/>
        <end position="53"/>
    </location>
</feature>
<feature type="domain" description="EamA" evidence="2">
    <location>
        <begin position="151"/>
        <end position="279"/>
    </location>
</feature>
<dbReference type="PANTHER" id="PTHR22911:SF135">
    <property type="entry name" value="BLR4310 PROTEIN"/>
    <property type="match status" value="1"/>
</dbReference>
<feature type="transmembrane region" description="Helical" evidence="1">
    <location>
        <begin position="210"/>
        <end position="243"/>
    </location>
</feature>
<dbReference type="InterPro" id="IPR000620">
    <property type="entry name" value="EamA_dom"/>
</dbReference>
<evidence type="ECO:0000313" key="3">
    <source>
        <dbReference type="EMBL" id="GEO83320.1"/>
    </source>
</evidence>
<feature type="transmembrane region" description="Helical" evidence="1">
    <location>
        <begin position="99"/>
        <end position="118"/>
    </location>
</feature>
<gene>
    <name evidence="3" type="ORF">RNA01_02520</name>
</gene>
<evidence type="ECO:0000259" key="2">
    <source>
        <dbReference type="Pfam" id="PF00892"/>
    </source>
</evidence>
<feature type="transmembrane region" description="Helical" evidence="1">
    <location>
        <begin position="6"/>
        <end position="22"/>
    </location>
</feature>
<dbReference type="Pfam" id="PF00892">
    <property type="entry name" value="EamA"/>
    <property type="match status" value="2"/>
</dbReference>
<dbReference type="Proteomes" id="UP000321717">
    <property type="component" value="Unassembled WGS sequence"/>
</dbReference>
<protein>
    <submittedName>
        <fullName evidence="3">Transporter</fullName>
    </submittedName>
</protein>
<feature type="transmembrane region" description="Helical" evidence="1">
    <location>
        <begin position="73"/>
        <end position="92"/>
    </location>
</feature>
<evidence type="ECO:0000313" key="4">
    <source>
        <dbReference type="Proteomes" id="UP000321717"/>
    </source>
</evidence>
<accession>A0A512HD69</accession>
<dbReference type="AlphaFoldDB" id="A0A512HD69"/>
<reference evidence="3 4" key="1">
    <citation type="submission" date="2019-07" db="EMBL/GenBank/DDBJ databases">
        <title>Whole genome shotgun sequence of Rhizobium naphthalenivorans NBRC 107585.</title>
        <authorList>
            <person name="Hosoyama A."/>
            <person name="Uohara A."/>
            <person name="Ohji S."/>
            <person name="Ichikawa N."/>
        </authorList>
    </citation>
    <scope>NUCLEOTIDE SEQUENCE [LARGE SCALE GENOMIC DNA]</scope>
    <source>
        <strain evidence="3 4">NBRC 107585</strain>
    </source>
</reference>
<keyword evidence="4" id="KW-1185">Reference proteome</keyword>
<feature type="transmembrane region" description="Helical" evidence="1">
    <location>
        <begin position="124"/>
        <end position="141"/>
    </location>
</feature>
<comment type="caution">
    <text evidence="3">The sequence shown here is derived from an EMBL/GenBank/DDBJ whole genome shotgun (WGS) entry which is preliminary data.</text>
</comment>
<dbReference type="OrthoDB" id="7818056at2"/>
<keyword evidence="1" id="KW-1133">Transmembrane helix</keyword>
<keyword evidence="1" id="KW-0472">Membrane</keyword>
<feature type="transmembrane region" description="Helical" evidence="1">
    <location>
        <begin position="263"/>
        <end position="280"/>
    </location>
</feature>
<dbReference type="PANTHER" id="PTHR22911">
    <property type="entry name" value="ACYL-MALONYL CONDENSING ENZYME-RELATED"/>
    <property type="match status" value="1"/>
</dbReference>
<evidence type="ECO:0000256" key="1">
    <source>
        <dbReference type="SAM" id="Phobius"/>
    </source>
</evidence>
<dbReference type="GO" id="GO:0016020">
    <property type="term" value="C:membrane"/>
    <property type="evidence" value="ECO:0007669"/>
    <property type="project" value="InterPro"/>
</dbReference>
<name>A0A512HD69_9HYPH</name>
<organism evidence="3 4">
    <name type="scientific">Ciceribacter naphthalenivorans</name>
    <dbReference type="NCBI Taxonomy" id="1118451"/>
    <lineage>
        <taxon>Bacteria</taxon>
        <taxon>Pseudomonadati</taxon>
        <taxon>Pseudomonadota</taxon>
        <taxon>Alphaproteobacteria</taxon>
        <taxon>Hyphomicrobiales</taxon>
        <taxon>Rhizobiaceae</taxon>
        <taxon>Ciceribacter</taxon>
    </lineage>
</organism>
<dbReference type="RefSeq" id="WP_147178114.1">
    <property type="nucleotide sequence ID" value="NZ_BJZP01000001.1"/>
</dbReference>
<dbReference type="EMBL" id="BJZP01000001">
    <property type="protein sequence ID" value="GEO83320.1"/>
    <property type="molecule type" value="Genomic_DNA"/>
</dbReference>
<dbReference type="InterPro" id="IPR037185">
    <property type="entry name" value="EmrE-like"/>
</dbReference>
<feature type="transmembrane region" description="Helical" evidence="1">
    <location>
        <begin position="179"/>
        <end position="198"/>
    </location>
</feature>
<feature type="domain" description="EamA" evidence="2">
    <location>
        <begin position="8"/>
        <end position="141"/>
    </location>
</feature>
<feature type="transmembrane region" description="Helical" evidence="1">
    <location>
        <begin position="153"/>
        <end position="173"/>
    </location>
</feature>